<evidence type="ECO:0000313" key="7">
    <source>
        <dbReference type="Proteomes" id="UP000664109"/>
    </source>
</evidence>
<evidence type="ECO:0000256" key="2">
    <source>
        <dbReference type="ARBA" id="ARBA00022679"/>
    </source>
</evidence>
<dbReference type="InterPro" id="IPR028098">
    <property type="entry name" value="Glyco_trans_4-like_N"/>
</dbReference>
<dbReference type="Proteomes" id="UP000664109">
    <property type="component" value="Unassembled WGS sequence"/>
</dbReference>
<feature type="domain" description="Glycosyltransferase subfamily 4-like N-terminal" evidence="5">
    <location>
        <begin position="18"/>
        <end position="186"/>
    </location>
</feature>
<sequence length="415" mass="43717">MTVRTVLLASPYFPPDLGGVESYVANLARLLASRHGLRVVVAATAGPDRGPGLHRGPDGIRVHRLAAPFTVSRTPLGAHWVRDLRRVVAREDVDLVDAHAPVPLFADAAARACGRLPFVLTYHTGRIRKGRPLADALCAAYERTLLARTAHRAEAVVCSSDHVAADLPRLFGGRATTISPGVDLARFTERPLPGHPRILFAGSLARTAGYKGLPDLLRAVARLVPAVPDVTLDIAGSGSGAAGHRALADRLGIGRRVTFLGQLDAPGLAAAYQRARVLALPTYDDSFPTVLVEAMACGRPVVTTPVGGIPSLVADGGNGLLVRPGDGGALAAALRSVLVDDALARRLGSAGRARVARELSWERQSDRTAEVFGRAARTAARRTAGGRRSQSRSAPMARRSAPRAGLGLPSERRRP</sequence>
<dbReference type="InterPro" id="IPR050194">
    <property type="entry name" value="Glycosyltransferase_grp1"/>
</dbReference>
<feature type="region of interest" description="Disordered" evidence="3">
    <location>
        <begin position="373"/>
        <end position="415"/>
    </location>
</feature>
<keyword evidence="1" id="KW-0328">Glycosyltransferase</keyword>
<dbReference type="PANTHER" id="PTHR45947:SF3">
    <property type="entry name" value="SULFOQUINOVOSYL TRANSFERASE SQD2"/>
    <property type="match status" value="1"/>
</dbReference>
<dbReference type="Pfam" id="PF00534">
    <property type="entry name" value="Glycos_transf_1"/>
    <property type="match status" value="1"/>
</dbReference>
<dbReference type="InterPro" id="IPR001296">
    <property type="entry name" value="Glyco_trans_1"/>
</dbReference>
<dbReference type="EMBL" id="JAFEJA010000001">
    <property type="protein sequence ID" value="MBM9622021.1"/>
    <property type="molecule type" value="Genomic_DNA"/>
</dbReference>
<feature type="domain" description="Glycosyl transferase family 1" evidence="4">
    <location>
        <begin position="202"/>
        <end position="353"/>
    </location>
</feature>
<evidence type="ECO:0000256" key="1">
    <source>
        <dbReference type="ARBA" id="ARBA00022676"/>
    </source>
</evidence>
<name>A0ABS2UWS6_9ACTN</name>
<evidence type="ECO:0000256" key="3">
    <source>
        <dbReference type="SAM" id="MobiDB-lite"/>
    </source>
</evidence>
<evidence type="ECO:0000313" key="6">
    <source>
        <dbReference type="EMBL" id="MBM9622021.1"/>
    </source>
</evidence>
<evidence type="ECO:0000259" key="5">
    <source>
        <dbReference type="Pfam" id="PF13439"/>
    </source>
</evidence>
<keyword evidence="7" id="KW-1185">Reference proteome</keyword>
<dbReference type="Gene3D" id="3.40.50.2000">
    <property type="entry name" value="Glycogen Phosphorylase B"/>
    <property type="match status" value="2"/>
</dbReference>
<proteinExistence type="predicted"/>
<keyword evidence="2" id="KW-0808">Transferase</keyword>
<dbReference type="CDD" id="cd03801">
    <property type="entry name" value="GT4_PimA-like"/>
    <property type="match status" value="1"/>
</dbReference>
<dbReference type="RefSeq" id="WP_205375814.1">
    <property type="nucleotide sequence ID" value="NZ_JAFEJA010000001.1"/>
</dbReference>
<dbReference type="PANTHER" id="PTHR45947">
    <property type="entry name" value="SULFOQUINOVOSYL TRANSFERASE SQD2"/>
    <property type="match status" value="1"/>
</dbReference>
<accession>A0ABS2UWS6</accession>
<dbReference type="SUPFAM" id="SSF53756">
    <property type="entry name" value="UDP-Glycosyltransferase/glycogen phosphorylase"/>
    <property type="match status" value="1"/>
</dbReference>
<gene>
    <name evidence="6" type="ORF">JE024_25455</name>
</gene>
<reference evidence="6 7" key="1">
    <citation type="journal article" date="2016" name="Arch. Microbiol.">
        <title>Streptomyces zhihengii sp. nov., isolated from rhizospheric soil of Psammosilene tunicoides.</title>
        <authorList>
            <person name="Huang M.J."/>
            <person name="Fei J.J."/>
            <person name="Salam N."/>
            <person name="Kim C.J."/>
            <person name="Hozzein W.N."/>
            <person name="Xiao M."/>
            <person name="Huang H.Q."/>
            <person name="Li W.J."/>
        </authorList>
    </citation>
    <scope>NUCLEOTIDE SEQUENCE [LARGE SCALE GENOMIC DNA]</scope>
    <source>
        <strain evidence="6 7">YIM T102</strain>
    </source>
</reference>
<evidence type="ECO:0000259" key="4">
    <source>
        <dbReference type="Pfam" id="PF00534"/>
    </source>
</evidence>
<organism evidence="6 7">
    <name type="scientific">Streptomyces zhihengii</name>
    <dbReference type="NCBI Taxonomy" id="1818004"/>
    <lineage>
        <taxon>Bacteria</taxon>
        <taxon>Bacillati</taxon>
        <taxon>Actinomycetota</taxon>
        <taxon>Actinomycetes</taxon>
        <taxon>Kitasatosporales</taxon>
        <taxon>Streptomycetaceae</taxon>
        <taxon>Streptomyces</taxon>
    </lineage>
</organism>
<comment type="caution">
    <text evidence="6">The sequence shown here is derived from an EMBL/GenBank/DDBJ whole genome shotgun (WGS) entry which is preliminary data.</text>
</comment>
<feature type="compositionally biased region" description="Low complexity" evidence="3">
    <location>
        <begin position="373"/>
        <end position="404"/>
    </location>
</feature>
<dbReference type="Pfam" id="PF13439">
    <property type="entry name" value="Glyco_transf_4"/>
    <property type="match status" value="1"/>
</dbReference>
<protein>
    <submittedName>
        <fullName evidence="6">Glycosyltransferase family 4 protein</fullName>
    </submittedName>
</protein>